<dbReference type="AlphaFoldDB" id="A0A7W6EDM7"/>
<comment type="caution">
    <text evidence="1">The sequence shown here is derived from an EMBL/GenBank/DDBJ whole genome shotgun (WGS) entry which is preliminary data.</text>
</comment>
<accession>A0A7W6EDM7</accession>
<gene>
    <name evidence="1" type="ORF">GGR04_001213</name>
</gene>
<keyword evidence="2" id="KW-1185">Reference proteome</keyword>
<dbReference type="RefSeq" id="WP_183198830.1">
    <property type="nucleotide sequence ID" value="NZ_JACIEK010000001.1"/>
</dbReference>
<reference evidence="1 2" key="1">
    <citation type="submission" date="2020-08" db="EMBL/GenBank/DDBJ databases">
        <title>Genomic Encyclopedia of Type Strains, Phase IV (KMG-IV): sequencing the most valuable type-strain genomes for metagenomic binning, comparative biology and taxonomic classification.</title>
        <authorList>
            <person name="Goeker M."/>
        </authorList>
    </citation>
    <scope>NUCLEOTIDE SEQUENCE [LARGE SCALE GENOMIC DNA]</scope>
    <source>
        <strain evidence="1 2">DSM 102238</strain>
    </source>
</reference>
<protein>
    <submittedName>
        <fullName evidence="1">Anti-sigma factor RsiW</fullName>
    </submittedName>
</protein>
<sequence length="258" mass="27339">MSLETDPILEADLVAFVDRQLAPERRVAVAAHLAAHPGEAARVMADLGDREALRLALAGMPFVGRAATAQAARRLEGRLRRRPIMRRVRQMAALASLVAIGWFAHAEIGPLGIRESVASAPAPAFVAEAVAAHRTAALRAGMSSQPEATRFDAAEILAATAIAMPALPGDWRVRDVQIFPSPGGPSVEMAVETEDFGALSLFAVRPGRFDVIAADVTAAEGATAAYWQIGDVAYALVADRAERRDLERAAQTLAGTLY</sequence>
<name>A0A7W6EDM7_9HYPH</name>
<proteinExistence type="predicted"/>
<organism evidence="1 2">
    <name type="scientific">Aureimonas pseudogalii</name>
    <dbReference type="NCBI Taxonomy" id="1744844"/>
    <lineage>
        <taxon>Bacteria</taxon>
        <taxon>Pseudomonadati</taxon>
        <taxon>Pseudomonadota</taxon>
        <taxon>Alphaproteobacteria</taxon>
        <taxon>Hyphomicrobiales</taxon>
        <taxon>Aurantimonadaceae</taxon>
        <taxon>Aureimonas</taxon>
    </lineage>
</organism>
<dbReference type="Proteomes" id="UP000542776">
    <property type="component" value="Unassembled WGS sequence"/>
</dbReference>
<dbReference type="EMBL" id="JACIEK010000001">
    <property type="protein sequence ID" value="MBB3997392.1"/>
    <property type="molecule type" value="Genomic_DNA"/>
</dbReference>
<evidence type="ECO:0000313" key="1">
    <source>
        <dbReference type="EMBL" id="MBB3997392.1"/>
    </source>
</evidence>
<evidence type="ECO:0000313" key="2">
    <source>
        <dbReference type="Proteomes" id="UP000542776"/>
    </source>
</evidence>